<dbReference type="SUPFAM" id="SSF52279">
    <property type="entry name" value="Beta-D-glucan exohydrolase, C-terminal domain"/>
    <property type="match status" value="1"/>
</dbReference>
<dbReference type="InterPro" id="IPR002772">
    <property type="entry name" value="Glyco_hydro_3_C"/>
</dbReference>
<organism evidence="4 5">
    <name type="scientific">Sediminihabitans luteus</name>
    <dbReference type="NCBI Taxonomy" id="1138585"/>
    <lineage>
        <taxon>Bacteria</taxon>
        <taxon>Bacillati</taxon>
        <taxon>Actinomycetota</taxon>
        <taxon>Actinomycetes</taxon>
        <taxon>Micrococcales</taxon>
        <taxon>Cellulomonadaceae</taxon>
        <taxon>Sediminihabitans</taxon>
    </lineage>
</organism>
<name>A0A2M9CET2_9CELL</name>
<dbReference type="GO" id="GO:0004553">
    <property type="term" value="F:hydrolase activity, hydrolyzing O-glycosyl compounds"/>
    <property type="evidence" value="ECO:0007669"/>
    <property type="project" value="InterPro"/>
</dbReference>
<dbReference type="PANTHER" id="PTHR42715">
    <property type="entry name" value="BETA-GLUCOSIDASE"/>
    <property type="match status" value="1"/>
</dbReference>
<dbReference type="InterPro" id="IPR013783">
    <property type="entry name" value="Ig-like_fold"/>
</dbReference>
<dbReference type="InterPro" id="IPR026891">
    <property type="entry name" value="Fn3-like"/>
</dbReference>
<accession>A0A2M9CET2</accession>
<protein>
    <submittedName>
        <fullName evidence="4">Beta-glucosidase</fullName>
    </submittedName>
</protein>
<dbReference type="InterPro" id="IPR036881">
    <property type="entry name" value="Glyco_hydro_3_C_sf"/>
</dbReference>
<sequence length="778" mass="81539">MTDLINALPTDLVPWASARVRELAASLTLEEKLAQLVGYWIDQGGEVVAPMQGEMTATSGRLEEVTEHGIGHFTRVYGTRPVEPIERAAWLWAEQRRLVTGTRAGIPALVHEECLTGLAAWKAAAFPTPLAWGASFDPALVRETGALIGDSMRRLGVHQGLAPVLDVVRDPRWGRVDECIAEDPYVVGTIGTAYVEGLQGAGVHATLKHFVGYSASRAGRNHAPVSAGPRELADVLLPPFEMALLDGGARSVMHSYADVDGVPMAANADYLTDLLRGRWGFEGTVVADYFGVAFLHVMHGVAADLGEAAALALAAGVDVELPTGDAYLAPLAERVRAGLVDESLVDRAVLRALAQKEELGLLDETFEGEPPHDVDLDPAGHRDVARRLAEESLVLLANDGVLPLAGPGRPTPARVAVIGPNADRAEALLGCYSFANHVLAHHPGTPLGVEMPTVLEALRRELPDAELTLAAGCEVEGDDRSGFAAAVADARAADVAVLVLGDQAGLFGRGTVGEGNDSESLELPGVQAELVEAVRATGTPTVVVLLTGRPYAVGPLLGQGAVLQAFFPGEEGGTAIARVLSGAVNPSGRLPVSLPRSAGAQPYSYLHPRLGGPSEVTSTDSTPALPFGHGLGYTTFVRDALEVDATVEAGGTLHASVRVTNTGDREGTDVVQLYARDVVGSVVRPVAQLLGYARVALGPGESAVVDLAVPTTRLAFSDARMVRVVEPGDVELWVGPDCATRETEAATVVVGETYEVTPADARRCDVTVRPVEARAVAQ</sequence>
<dbReference type="InterPro" id="IPR036962">
    <property type="entry name" value="Glyco_hydro_3_N_sf"/>
</dbReference>
<evidence type="ECO:0000256" key="2">
    <source>
        <dbReference type="ARBA" id="ARBA00022801"/>
    </source>
</evidence>
<dbReference type="PANTHER" id="PTHR42715:SF10">
    <property type="entry name" value="BETA-GLUCOSIDASE"/>
    <property type="match status" value="1"/>
</dbReference>
<dbReference type="EMBL" id="PGFE01000003">
    <property type="protein sequence ID" value="PJJ70441.1"/>
    <property type="molecule type" value="Genomic_DNA"/>
</dbReference>
<dbReference type="SUPFAM" id="SSF51445">
    <property type="entry name" value="(Trans)glycosidases"/>
    <property type="match status" value="1"/>
</dbReference>
<evidence type="ECO:0000259" key="3">
    <source>
        <dbReference type="SMART" id="SM01217"/>
    </source>
</evidence>
<dbReference type="GO" id="GO:0005975">
    <property type="term" value="P:carbohydrate metabolic process"/>
    <property type="evidence" value="ECO:0007669"/>
    <property type="project" value="InterPro"/>
</dbReference>
<gene>
    <name evidence="4" type="ORF">CLV28_2277</name>
</gene>
<evidence type="ECO:0000313" key="5">
    <source>
        <dbReference type="Proteomes" id="UP000231693"/>
    </source>
</evidence>
<comment type="similarity">
    <text evidence="1">Belongs to the glycosyl hydrolase 3 family.</text>
</comment>
<dbReference type="AlphaFoldDB" id="A0A2M9CET2"/>
<feature type="domain" description="Fibronectin type III-like" evidence="3">
    <location>
        <begin position="669"/>
        <end position="738"/>
    </location>
</feature>
<dbReference type="Gene3D" id="3.20.20.300">
    <property type="entry name" value="Glycoside hydrolase, family 3, N-terminal domain"/>
    <property type="match status" value="1"/>
</dbReference>
<dbReference type="InterPro" id="IPR017853">
    <property type="entry name" value="GH"/>
</dbReference>
<evidence type="ECO:0000313" key="4">
    <source>
        <dbReference type="EMBL" id="PJJ70441.1"/>
    </source>
</evidence>
<dbReference type="Pfam" id="PF14310">
    <property type="entry name" value="Fn3-like"/>
    <property type="match status" value="1"/>
</dbReference>
<dbReference type="Pfam" id="PF00933">
    <property type="entry name" value="Glyco_hydro_3"/>
    <property type="match status" value="1"/>
</dbReference>
<dbReference type="InterPro" id="IPR001764">
    <property type="entry name" value="Glyco_hydro_3_N"/>
</dbReference>
<dbReference type="Proteomes" id="UP000231693">
    <property type="component" value="Unassembled WGS sequence"/>
</dbReference>
<dbReference type="PRINTS" id="PR00133">
    <property type="entry name" value="GLHYDRLASE3"/>
</dbReference>
<comment type="caution">
    <text evidence="4">The sequence shown here is derived from an EMBL/GenBank/DDBJ whole genome shotgun (WGS) entry which is preliminary data.</text>
</comment>
<dbReference type="Gene3D" id="3.40.50.1700">
    <property type="entry name" value="Glycoside hydrolase family 3 C-terminal domain"/>
    <property type="match status" value="1"/>
</dbReference>
<dbReference type="InterPro" id="IPR050288">
    <property type="entry name" value="Cellulose_deg_GH3"/>
</dbReference>
<dbReference type="Gene3D" id="2.60.40.10">
    <property type="entry name" value="Immunoglobulins"/>
    <property type="match status" value="1"/>
</dbReference>
<evidence type="ECO:0000256" key="1">
    <source>
        <dbReference type="ARBA" id="ARBA00005336"/>
    </source>
</evidence>
<proteinExistence type="inferred from homology"/>
<keyword evidence="5" id="KW-1185">Reference proteome</keyword>
<keyword evidence="2" id="KW-0378">Hydrolase</keyword>
<dbReference type="SMART" id="SM01217">
    <property type="entry name" value="Fn3_like"/>
    <property type="match status" value="1"/>
</dbReference>
<reference evidence="4 5" key="1">
    <citation type="submission" date="2017-11" db="EMBL/GenBank/DDBJ databases">
        <title>Genomic Encyclopedia of Archaeal and Bacterial Type Strains, Phase II (KMG-II): From Individual Species to Whole Genera.</title>
        <authorList>
            <person name="Goeker M."/>
        </authorList>
    </citation>
    <scope>NUCLEOTIDE SEQUENCE [LARGE SCALE GENOMIC DNA]</scope>
    <source>
        <strain evidence="4 5">DSM 25478</strain>
    </source>
</reference>
<dbReference type="Pfam" id="PF01915">
    <property type="entry name" value="Glyco_hydro_3_C"/>
    <property type="match status" value="1"/>
</dbReference>